<dbReference type="Pfam" id="PF06744">
    <property type="entry name" value="IcmF_C"/>
    <property type="match status" value="1"/>
</dbReference>
<evidence type="ECO:0000259" key="3">
    <source>
        <dbReference type="Pfam" id="PF06761"/>
    </source>
</evidence>
<organism evidence="6 7">
    <name type="scientific">Methylomarinum roseum</name>
    <dbReference type="NCBI Taxonomy" id="3067653"/>
    <lineage>
        <taxon>Bacteria</taxon>
        <taxon>Pseudomonadati</taxon>
        <taxon>Pseudomonadota</taxon>
        <taxon>Gammaproteobacteria</taxon>
        <taxon>Methylococcales</taxon>
        <taxon>Methylococcaceae</taxon>
        <taxon>Methylomarinum</taxon>
    </lineage>
</organism>
<dbReference type="Pfam" id="PF21070">
    <property type="entry name" value="IcmF_helical"/>
    <property type="match status" value="1"/>
</dbReference>
<keyword evidence="7" id="KW-1185">Reference proteome</keyword>
<proteinExistence type="predicted"/>
<dbReference type="Pfam" id="PF14331">
    <property type="entry name" value="IcmF-related_N"/>
    <property type="match status" value="1"/>
</dbReference>
<evidence type="ECO:0000259" key="2">
    <source>
        <dbReference type="Pfam" id="PF06744"/>
    </source>
</evidence>
<dbReference type="SUPFAM" id="SSF52540">
    <property type="entry name" value="P-loop containing nucleoside triphosphate hydrolases"/>
    <property type="match status" value="1"/>
</dbReference>
<dbReference type="InterPro" id="IPR017731">
    <property type="entry name" value="TssM1-like"/>
</dbReference>
<evidence type="ECO:0000259" key="4">
    <source>
        <dbReference type="Pfam" id="PF14331"/>
    </source>
</evidence>
<dbReference type="Proteomes" id="UP001225378">
    <property type="component" value="Chromosome"/>
</dbReference>
<dbReference type="KEGG" id="mech:Q9L42_016415"/>
<dbReference type="Pfam" id="PF06761">
    <property type="entry name" value="IcmF-related"/>
    <property type="match status" value="1"/>
</dbReference>
<reference evidence="6 7" key="1">
    <citation type="journal article" date="2024" name="Microbiology">
        <title>Methylomarinum rosea sp. nov., a novel halophilic methanotrophic bacterium from the hypersaline Lake Elton.</title>
        <authorList>
            <person name="Suleimanov R.Z."/>
            <person name="Oshkin I.Y."/>
            <person name="Danilova O.V."/>
            <person name="Suzina N.E."/>
            <person name="Dedysh S.N."/>
        </authorList>
    </citation>
    <scope>NUCLEOTIDE SEQUENCE [LARGE SCALE GENOMIC DNA]</scope>
    <source>
        <strain evidence="6 7">Ch1-1</strain>
    </source>
</reference>
<feature type="domain" description="IcmF-related" evidence="3">
    <location>
        <begin position="509"/>
        <end position="806"/>
    </location>
</feature>
<feature type="domain" description="Type VI secretion system IcmF C-terminal" evidence="2">
    <location>
        <begin position="1064"/>
        <end position="1167"/>
    </location>
</feature>
<feature type="transmembrane region" description="Helical" evidence="1">
    <location>
        <begin position="12"/>
        <end position="33"/>
    </location>
</feature>
<keyword evidence="1" id="KW-1133">Transmembrane helix</keyword>
<feature type="transmembrane region" description="Helical" evidence="1">
    <location>
        <begin position="453"/>
        <end position="474"/>
    </location>
</feature>
<dbReference type="PANTHER" id="PTHR36153:SF1">
    <property type="entry name" value="TYPE VI SECRETION SYSTEM COMPONENT TSSM1"/>
    <property type="match status" value="1"/>
</dbReference>
<dbReference type="InterPro" id="IPR053156">
    <property type="entry name" value="T6SS_TssM-like"/>
</dbReference>
<gene>
    <name evidence="6" type="primary">tssM</name>
    <name evidence="6" type="ORF">Q9L42_016415</name>
</gene>
<feature type="transmembrane region" description="Helical" evidence="1">
    <location>
        <begin position="45"/>
        <end position="63"/>
    </location>
</feature>
<dbReference type="RefSeq" id="WP_349431426.1">
    <property type="nucleotide sequence ID" value="NZ_CP157743.1"/>
</dbReference>
<dbReference type="InterPro" id="IPR010623">
    <property type="entry name" value="IcmF_C"/>
</dbReference>
<keyword evidence="1" id="KW-0472">Membrane</keyword>
<keyword evidence="1" id="KW-0812">Transmembrane</keyword>
<protein>
    <submittedName>
        <fullName evidence="6">Type VI secretion system membrane subunit TssM</fullName>
    </submittedName>
</protein>
<evidence type="ECO:0000256" key="1">
    <source>
        <dbReference type="SAM" id="Phobius"/>
    </source>
</evidence>
<feature type="domain" description="Type VI secretion system component TssM1 helical" evidence="5">
    <location>
        <begin position="957"/>
        <end position="1058"/>
    </location>
</feature>
<dbReference type="InterPro" id="IPR009612">
    <property type="entry name" value="IcmF-rel"/>
</dbReference>
<dbReference type="PANTHER" id="PTHR36153">
    <property type="entry name" value="INNER MEMBRANE PROTEIN-RELATED"/>
    <property type="match status" value="1"/>
</dbReference>
<sequence>MKKVINFCKNKWVIQFLGITALCLLIWFLAPLIAVGGKVLLESELSRWVVILIIFIGWLLNILRLQIKAGKTNAQLTDELSQTSEKTELQGAPIADQEVGDLKNHFDNALQTLKTAKHKTSAGNFYLYELPWYIIIGPPGCGKTTALVNSGLEFPLAGRFGKNAVQGIGGTRNCDWWFTDQAVMLDTAGRYTTQDSHEATDKAAWSGFLQLLKKYRPRRPLNGVLVAMSLSDLLKFTEQERAVHAHAIRQRVQELNEQLGIRVPVYMMFTKADLVAGFMDYFADLGKEERAQVWGVTFPEYGEGGNDSFIERFGDDYQQLLSRLDKGLLKRMQEERDLGRRQSIFGFPQRMALLKEPLNAFLQDCFGANRYQTPPLLRGVYLTSGTQEGTPIDRLMGVLANTFKLQRASMPVFSGKGKSYFLTRLLKEVIFAESELVGLNKKVEQRRTLLQRLFYGAAVATVVVFCGLWTHSFIQNDDRIDQFVQRAQHYQTLPALSQDGNATDFLPLLAKMDALRSLRDTYPKDDVPLTMRMGLYQGGKLRPVAESAYIKLLQQRFLPMIKTRLEHRLLGTESSNPEILYQLLRVYLMLGATDKAEISVIRPWIRVDWSNQYPQETEQHLSAHLDALLARPLPPQNVDRQLIGEVRKILTRVPVAQQIYMRIKEEALRNHDDDFRLSEALGISGSRVFSATSGSLDEVFIPGFFTYRGFHQVFLNESKDLAKQTVEQRWVLGDENVLGVGDSKQLEGKLIKYYYNEFIKRWDDMLASLRIRRTANIHQSVEVLETVSSFDSPLRKLLQALDKQTSLTRVSASAPLAAVDKLKQGVEAGGGDRMQKLLSAAKSAGVEVDSVDRSGKEVERHFQPLVSLVRQSGPDAPIDQIIANLGQLYAYMADLGTTSNTGEAAMNLAMQRSGGGGNDIIAKLQLQASRLPEPMKGWVKTLASANWGLILGGVKGQLNKALQSELGDLCNAGLEGRYPLVKSSQSEITLQDFGKFFAPNGLIDQFFNTHLKQFVDTSGRRWKLISQDNQSIGISASTLRTFQNAAKIKEIFFSSGGALPRVHFQLKPLYLDAKAAKFWLNLEGQQATYRHGPTRAVPFQWPGSQPGLVRYGFETLDGRQLSRSEEGAWAWFRVLDKMQISQIASNKFDITFTLEGLSARYELTANSVINPFVAKELNGFRCPNRI</sequence>
<dbReference type="AlphaFoldDB" id="A0AAU7NSL6"/>
<feature type="domain" description="Type VI secretion system component TssM1 N-terminal" evidence="4">
    <location>
        <begin position="199"/>
        <end position="457"/>
    </location>
</feature>
<evidence type="ECO:0000313" key="7">
    <source>
        <dbReference type="Proteomes" id="UP001225378"/>
    </source>
</evidence>
<evidence type="ECO:0000313" key="6">
    <source>
        <dbReference type="EMBL" id="XBS19923.1"/>
    </source>
</evidence>
<evidence type="ECO:0000259" key="5">
    <source>
        <dbReference type="Pfam" id="PF21070"/>
    </source>
</evidence>
<dbReference type="InterPro" id="IPR027417">
    <property type="entry name" value="P-loop_NTPase"/>
</dbReference>
<accession>A0AAU7NSL6</accession>
<name>A0AAU7NSL6_9GAMM</name>
<dbReference type="NCBIfam" id="TIGR03348">
    <property type="entry name" value="VI_IcmF"/>
    <property type="match status" value="1"/>
</dbReference>
<dbReference type="InterPro" id="IPR025743">
    <property type="entry name" value="TssM1_N"/>
</dbReference>
<dbReference type="InterPro" id="IPR048677">
    <property type="entry name" value="TssM1_hel"/>
</dbReference>
<dbReference type="EMBL" id="CP157743">
    <property type="protein sequence ID" value="XBS19923.1"/>
    <property type="molecule type" value="Genomic_DNA"/>
</dbReference>